<dbReference type="EMBL" id="MU005576">
    <property type="protein sequence ID" value="KAF2686610.1"/>
    <property type="molecule type" value="Genomic_DNA"/>
</dbReference>
<feature type="compositionally biased region" description="Basic and acidic residues" evidence="1">
    <location>
        <begin position="33"/>
        <end position="52"/>
    </location>
</feature>
<feature type="region of interest" description="Disordered" evidence="1">
    <location>
        <begin position="247"/>
        <end position="286"/>
    </location>
</feature>
<evidence type="ECO:0000313" key="3">
    <source>
        <dbReference type="Proteomes" id="UP000799291"/>
    </source>
</evidence>
<gene>
    <name evidence="2" type="ORF">K458DRAFT_402202</name>
</gene>
<protein>
    <submittedName>
        <fullName evidence="2">Uncharacterized protein</fullName>
    </submittedName>
</protein>
<evidence type="ECO:0000256" key="1">
    <source>
        <dbReference type="SAM" id="MobiDB-lite"/>
    </source>
</evidence>
<name>A0A6G1J8R3_9PLEO</name>
<accession>A0A6G1J8R3</accession>
<dbReference type="Proteomes" id="UP000799291">
    <property type="component" value="Unassembled WGS sequence"/>
</dbReference>
<keyword evidence="3" id="KW-1185">Reference proteome</keyword>
<evidence type="ECO:0000313" key="2">
    <source>
        <dbReference type="EMBL" id="KAF2686610.1"/>
    </source>
</evidence>
<sequence>MSAPRATDSVVERLKGWLQTCGAQRRRRRARGRKEQAALTHLDRQRNREGRRTAAQKGRRSPRGIGQASKSRRVGALRGSKRARVVDVRGRWVVGGTGGRIWRGEYDARAAQQTRRRDGSGTMRPHRRAERGVLFAGAEDSPGGIGRMQCSRENALADARTAARDEKTGSGWPEGCGTGPIYYSAQAALRSDRLALPAVWLIAALHQHIHPQAGYFPDGAASEVIRERSRDMEGPRSHFQNACARRNVTHGHHGQPWNRASSIKDPSRPEQRTLPGPALGRDVQGVAPPRRYAAQCPRRCSASPANRSRHAPGAASANAILAGLQRCEPVTRRAHRSRCLRPLSDFCHWPPSPRAADDAVEIICTKSSGPWCSAAQAAPARRDKRRCLSGLAPTSQATRLWPASA</sequence>
<feature type="region of interest" description="Disordered" evidence="1">
    <location>
        <begin position="23"/>
        <end position="79"/>
    </location>
</feature>
<feature type="compositionally biased region" description="Basic residues" evidence="1">
    <location>
        <begin position="70"/>
        <end position="79"/>
    </location>
</feature>
<dbReference type="AlphaFoldDB" id="A0A6G1J8R3"/>
<proteinExistence type="predicted"/>
<reference evidence="2" key="1">
    <citation type="journal article" date="2020" name="Stud. Mycol.">
        <title>101 Dothideomycetes genomes: a test case for predicting lifestyles and emergence of pathogens.</title>
        <authorList>
            <person name="Haridas S."/>
            <person name="Albert R."/>
            <person name="Binder M."/>
            <person name="Bloem J."/>
            <person name="Labutti K."/>
            <person name="Salamov A."/>
            <person name="Andreopoulos B."/>
            <person name="Baker S."/>
            <person name="Barry K."/>
            <person name="Bills G."/>
            <person name="Bluhm B."/>
            <person name="Cannon C."/>
            <person name="Castanera R."/>
            <person name="Culley D."/>
            <person name="Daum C."/>
            <person name="Ezra D."/>
            <person name="Gonzalez J."/>
            <person name="Henrissat B."/>
            <person name="Kuo A."/>
            <person name="Liang C."/>
            <person name="Lipzen A."/>
            <person name="Lutzoni F."/>
            <person name="Magnuson J."/>
            <person name="Mondo S."/>
            <person name="Nolan M."/>
            <person name="Ohm R."/>
            <person name="Pangilinan J."/>
            <person name="Park H.-J."/>
            <person name="Ramirez L."/>
            <person name="Alfaro M."/>
            <person name="Sun H."/>
            <person name="Tritt A."/>
            <person name="Yoshinaga Y."/>
            <person name="Zwiers L.-H."/>
            <person name="Turgeon B."/>
            <person name="Goodwin S."/>
            <person name="Spatafora J."/>
            <person name="Crous P."/>
            <person name="Grigoriev I."/>
        </authorList>
    </citation>
    <scope>NUCLEOTIDE SEQUENCE</scope>
    <source>
        <strain evidence="2">CBS 122367</strain>
    </source>
</reference>
<organism evidence="2 3">
    <name type="scientific">Lentithecium fluviatile CBS 122367</name>
    <dbReference type="NCBI Taxonomy" id="1168545"/>
    <lineage>
        <taxon>Eukaryota</taxon>
        <taxon>Fungi</taxon>
        <taxon>Dikarya</taxon>
        <taxon>Ascomycota</taxon>
        <taxon>Pezizomycotina</taxon>
        <taxon>Dothideomycetes</taxon>
        <taxon>Pleosporomycetidae</taxon>
        <taxon>Pleosporales</taxon>
        <taxon>Massarineae</taxon>
        <taxon>Lentitheciaceae</taxon>
        <taxon>Lentithecium</taxon>
    </lineage>
</organism>